<dbReference type="SMART" id="SM00862">
    <property type="entry name" value="Trans_reg_C"/>
    <property type="match status" value="1"/>
</dbReference>
<feature type="domain" description="OmpR/PhoB-type" evidence="3">
    <location>
        <begin position="54"/>
        <end position="148"/>
    </location>
</feature>
<keyword evidence="1 2" id="KW-0238">DNA-binding</keyword>
<evidence type="ECO:0000313" key="4">
    <source>
        <dbReference type="EMBL" id="NNM75032.1"/>
    </source>
</evidence>
<protein>
    <submittedName>
        <fullName evidence="4">Winged helix-turn-helix domain-containing protein</fullName>
    </submittedName>
</protein>
<dbReference type="RefSeq" id="WP_171220536.1">
    <property type="nucleotide sequence ID" value="NZ_JABEPP010000007.1"/>
</dbReference>
<dbReference type="InterPro" id="IPR001867">
    <property type="entry name" value="OmpR/PhoB-type_DNA-bd"/>
</dbReference>
<evidence type="ECO:0000256" key="1">
    <source>
        <dbReference type="ARBA" id="ARBA00023125"/>
    </source>
</evidence>
<dbReference type="InterPro" id="IPR016032">
    <property type="entry name" value="Sig_transdc_resp-reg_C-effctor"/>
</dbReference>
<dbReference type="PROSITE" id="PS51755">
    <property type="entry name" value="OMPR_PHOB"/>
    <property type="match status" value="1"/>
</dbReference>
<reference evidence="4 5" key="1">
    <citation type="submission" date="2020-04" db="EMBL/GenBank/DDBJ databases">
        <title>Enterovirga sp. isolate from soil.</title>
        <authorList>
            <person name="Chea S."/>
            <person name="Kim D.-U."/>
        </authorList>
    </citation>
    <scope>NUCLEOTIDE SEQUENCE [LARGE SCALE GENOMIC DNA]</scope>
    <source>
        <strain evidence="4 5">DB1703</strain>
    </source>
</reference>
<feature type="DNA-binding region" description="OmpR/PhoB-type" evidence="2">
    <location>
        <begin position="54"/>
        <end position="148"/>
    </location>
</feature>
<evidence type="ECO:0000313" key="5">
    <source>
        <dbReference type="Proteomes" id="UP000564885"/>
    </source>
</evidence>
<dbReference type="EMBL" id="JABEPP010000007">
    <property type="protein sequence ID" value="NNM75032.1"/>
    <property type="molecule type" value="Genomic_DNA"/>
</dbReference>
<evidence type="ECO:0000259" key="3">
    <source>
        <dbReference type="PROSITE" id="PS51755"/>
    </source>
</evidence>
<dbReference type="GO" id="GO:0003677">
    <property type="term" value="F:DNA binding"/>
    <property type="evidence" value="ECO:0007669"/>
    <property type="project" value="UniProtKB-UniRule"/>
</dbReference>
<accession>A0A849I6C4</accession>
<dbReference type="CDD" id="cd00383">
    <property type="entry name" value="trans_reg_C"/>
    <property type="match status" value="1"/>
</dbReference>
<dbReference type="GO" id="GO:0006355">
    <property type="term" value="P:regulation of DNA-templated transcription"/>
    <property type="evidence" value="ECO:0007669"/>
    <property type="project" value="InterPro"/>
</dbReference>
<organism evidence="4 5">
    <name type="scientific">Enterovirga aerilata</name>
    <dbReference type="NCBI Taxonomy" id="2730920"/>
    <lineage>
        <taxon>Bacteria</taxon>
        <taxon>Pseudomonadati</taxon>
        <taxon>Pseudomonadota</taxon>
        <taxon>Alphaproteobacteria</taxon>
        <taxon>Hyphomicrobiales</taxon>
        <taxon>Methylobacteriaceae</taxon>
        <taxon>Enterovirga</taxon>
    </lineage>
</organism>
<keyword evidence="5" id="KW-1185">Reference proteome</keyword>
<dbReference type="InterPro" id="IPR036388">
    <property type="entry name" value="WH-like_DNA-bd_sf"/>
</dbReference>
<dbReference type="Gene3D" id="1.10.10.10">
    <property type="entry name" value="Winged helix-like DNA-binding domain superfamily/Winged helix DNA-binding domain"/>
    <property type="match status" value="1"/>
</dbReference>
<comment type="caution">
    <text evidence="4">The sequence shown here is derived from an EMBL/GenBank/DDBJ whole genome shotgun (WGS) entry which is preliminary data.</text>
</comment>
<dbReference type="Pfam" id="PF00486">
    <property type="entry name" value="Trans_reg_C"/>
    <property type="match status" value="1"/>
</dbReference>
<dbReference type="Proteomes" id="UP000564885">
    <property type="component" value="Unassembled WGS sequence"/>
</dbReference>
<sequence>MIRLADEGIPVGAIARALKKPSGDVWPVLREAKQNGLLLDLPAADWPPGARREERLPTSAPIRVSEADQLVSPLMVLFRLTPAEGRLLAVLFARKEITRTALYAALYGAESDVEPKTLDVLVCKIRAKLKPYQIRIETLWGRGYSLPSESVAALASAIREHNRSREENAA</sequence>
<proteinExistence type="predicted"/>
<evidence type="ECO:0000256" key="2">
    <source>
        <dbReference type="PROSITE-ProRule" id="PRU01091"/>
    </source>
</evidence>
<name>A0A849I6C4_9HYPH</name>
<dbReference type="SUPFAM" id="SSF46894">
    <property type="entry name" value="C-terminal effector domain of the bipartite response regulators"/>
    <property type="match status" value="1"/>
</dbReference>
<dbReference type="AlphaFoldDB" id="A0A849I6C4"/>
<gene>
    <name evidence="4" type="ORF">HJG44_21965</name>
</gene>
<dbReference type="GO" id="GO:0000160">
    <property type="term" value="P:phosphorelay signal transduction system"/>
    <property type="evidence" value="ECO:0007669"/>
    <property type="project" value="InterPro"/>
</dbReference>